<gene>
    <name evidence="4" type="ORF">T265_10905</name>
</gene>
<dbReference type="InterPro" id="IPR056842">
    <property type="entry name" value="THADA-like_TPR_C"/>
</dbReference>
<dbReference type="InterPro" id="IPR019442">
    <property type="entry name" value="THADA/TRM732_DUF2428"/>
</dbReference>
<dbReference type="GO" id="GO:0030488">
    <property type="term" value="P:tRNA methylation"/>
    <property type="evidence" value="ECO:0007669"/>
    <property type="project" value="TreeGrafter"/>
</dbReference>
<evidence type="ECO:0000259" key="3">
    <source>
        <dbReference type="Pfam" id="PF25151"/>
    </source>
</evidence>
<evidence type="ECO:0000256" key="1">
    <source>
        <dbReference type="ARBA" id="ARBA00022694"/>
    </source>
</evidence>
<evidence type="ECO:0000313" key="4">
    <source>
        <dbReference type="EMBL" id="KER20584.1"/>
    </source>
</evidence>
<accession>A0A074ZZI6</accession>
<evidence type="ECO:0000313" key="5">
    <source>
        <dbReference type="Proteomes" id="UP000054324"/>
    </source>
</evidence>
<dbReference type="GeneID" id="20325073"/>
<sequence>MGEQVCAFIPERQLGQLPGDTLLIHLAEQLNTSSFTYLCGFLRLTIGCLFKQQLLRKTETAQQVSMSVLLHWESEDHLVIKNMKKFLDALFSMEPAGVSGTFHDWMTETLIDQHILMGPLAATGPVLLSKGRLHCLMPVLKFLGPVKLLQRSPYLTTSLLIAMGHNYTGATAADVLLQLLSMCTLDNVAEEPIFTSHIIDPLTQYILYERLDCTSIQEAFGSVDTPVDTTRANRRINFACQCLRKDFDTLRLPILPSHKLITPENAEGLACSGKTLLDHLLHSLSLLIYSEKDLPSLRYHRHFLWLHFFNLHGDKLSLLGSKEDLTPLVNGLFHADDYLRAVAFSGLVNLVRAVLTNPSQLRVDNTRILTDPDSYTMLFLLGIILLNGSTNPVARKYLVTSFNQLLRGIRNACVSVDVESLTSIPQRLSLAPKSVLLEASLTDLFQCVQSSLSGDLIQFFSPLWGTLSPFEFSDEAPSPLHHQNAFWPGMTYQRMKVNVELMYTIIGLLNLNESESDVHGQWRTGYTSASLLNIRRLVEKLACELCWDYKSPAVLHSLLDSLRLLKPDLQSQLLDLVSMTWDDISSVLTEDQCATLLASALRWCDSFNVVEYSAGGNLLLYWYTHGCAKTAELQEAFNEAFHRKLVSLNGAELHGQLLTIAKHEPGLGASSFRELGESILRIALGEQADKLRRTGGQQCGESDPGNGVDLIRLLPEYQHILSWSWNSLRGTVEAVCVSLQHYLSAAQRLQETNNSISLVSCEQVLDLCWTVLCHYGYSVTRRAAGLWPAVKAALLAEQASKDQRVPVLLIRWLTRLIDLARHNPGESHTGTKTEEMTDSPRALALHLLRGIFCDSRLRPHLQPVPEMIHSNFLIRALEFAVLPTFSDSDWTVSNAGLQLHSALVLRLTGTNSGRAPSTSVDVFGKYPTLLELCLRELETAAKLQISRPSRTTQVIPILTLFGRLSPGEWTDSELNKRARSTVCHFLLHHNSSAIRGMAARAYLVFLPLMDESGNLDSSLELSRVGPLQLLRSEPNKSRSEPFTANAIHGQLCLLRAWLTQPVSYHVLRNRKSSFHWDNALTYLDRLMTTRSPGVFILAHHLCNLMSLAVDPDNSPCVRTRFLSWLSTNNNVRLLSPTITPFHLEAILSLHLLAHRICGVFPHLNVTLSPDVTPTVLHRLLCIAEDSDIGGWVPSLLNYWTQRTELHRTHPMLCWRVVEVWSSVLYAHSTTESSTPVHALTNISVLPMLKDLIDGGCDSIHQSMALLCAAACLCDQSNSSCPPECQSPPQWWLHTLSDCLSPACPESARIIAGQAILIWNERLCHQPSTVLFPDTEQCQFFIKTLFFALFDSCNEVRTKIGCFIHQRLCDIATKYLQQPVCHLISVLRLLDNMLPSWLPSPELQLGCLYDIWWGVMDDLIERISEEILMRKRQALYEREVDNDFCEPRLLFQLLFERLVRMDFKAVKHHIQVLDDVIAQAHGRISVLEPPCSMSSASTSPSVHAWNIGMSLLVDLRANVSVDGSDVLM</sequence>
<dbReference type="OrthoDB" id="6614653at2759"/>
<dbReference type="Proteomes" id="UP000054324">
    <property type="component" value="Unassembled WGS sequence"/>
</dbReference>
<dbReference type="KEGG" id="ovi:T265_10905"/>
<dbReference type="PANTHER" id="PTHR14387">
    <property type="entry name" value="THADA/DEATH RECEPTOR INTERACTING PROTEIN"/>
    <property type="match status" value="1"/>
</dbReference>
<proteinExistence type="predicted"/>
<evidence type="ECO:0000259" key="2">
    <source>
        <dbReference type="Pfam" id="PF10350"/>
    </source>
</evidence>
<dbReference type="PANTHER" id="PTHR14387:SF0">
    <property type="entry name" value="DUF2428 DOMAIN-CONTAINING PROTEIN"/>
    <property type="match status" value="1"/>
</dbReference>
<dbReference type="EMBL" id="KL597041">
    <property type="protein sequence ID" value="KER20584.1"/>
    <property type="molecule type" value="Genomic_DNA"/>
</dbReference>
<dbReference type="GO" id="GO:0005829">
    <property type="term" value="C:cytosol"/>
    <property type="evidence" value="ECO:0007669"/>
    <property type="project" value="TreeGrafter"/>
</dbReference>
<dbReference type="CTD" id="20325073"/>
<dbReference type="Pfam" id="PF10350">
    <property type="entry name" value="DUF2428"/>
    <property type="match status" value="1"/>
</dbReference>
<keyword evidence="5" id="KW-1185">Reference proteome</keyword>
<keyword evidence="1" id="KW-0819">tRNA processing</keyword>
<feature type="domain" description="tRNA (32-2'-O)-methyltransferase regulator THADA-like C-terminal TPR repeats region" evidence="3">
    <location>
        <begin position="894"/>
        <end position="1055"/>
    </location>
</feature>
<protein>
    <submittedName>
        <fullName evidence="4">Uncharacterized protein</fullName>
    </submittedName>
</protein>
<dbReference type="RefSeq" id="XP_009175682.1">
    <property type="nucleotide sequence ID" value="XM_009177418.1"/>
</dbReference>
<name>A0A074ZZI6_OPIVI</name>
<dbReference type="STRING" id="6198.A0A074ZZI6"/>
<organism evidence="4 5">
    <name type="scientific">Opisthorchis viverrini</name>
    <name type="common">Southeast Asian liver fluke</name>
    <dbReference type="NCBI Taxonomy" id="6198"/>
    <lineage>
        <taxon>Eukaryota</taxon>
        <taxon>Metazoa</taxon>
        <taxon>Spiralia</taxon>
        <taxon>Lophotrochozoa</taxon>
        <taxon>Platyhelminthes</taxon>
        <taxon>Trematoda</taxon>
        <taxon>Digenea</taxon>
        <taxon>Opisthorchiida</taxon>
        <taxon>Opisthorchiata</taxon>
        <taxon>Opisthorchiidae</taxon>
        <taxon>Opisthorchis</taxon>
    </lineage>
</organism>
<reference evidence="4 5" key="1">
    <citation type="submission" date="2013-11" db="EMBL/GenBank/DDBJ databases">
        <title>Opisthorchis viverrini - life in the bile duct.</title>
        <authorList>
            <person name="Young N.D."/>
            <person name="Nagarajan N."/>
            <person name="Lin S.J."/>
            <person name="Korhonen P.K."/>
            <person name="Jex A.R."/>
            <person name="Hall R.S."/>
            <person name="Safavi-Hemami H."/>
            <person name="Kaewkong W."/>
            <person name="Bertrand D."/>
            <person name="Gao S."/>
            <person name="Seet Q."/>
            <person name="Wongkham S."/>
            <person name="Teh B.T."/>
            <person name="Wongkham C."/>
            <person name="Intapan P.M."/>
            <person name="Maleewong W."/>
            <person name="Yang X."/>
            <person name="Hu M."/>
            <person name="Wang Z."/>
            <person name="Hofmann A."/>
            <person name="Sternberg P.W."/>
            <person name="Tan P."/>
            <person name="Wang J."/>
            <person name="Gasser R.B."/>
        </authorList>
    </citation>
    <scope>NUCLEOTIDE SEQUENCE [LARGE SCALE GENOMIC DNA]</scope>
</reference>
<dbReference type="InterPro" id="IPR051954">
    <property type="entry name" value="tRNA_methyltransferase_THADA"/>
</dbReference>
<feature type="domain" description="DUF2428" evidence="2">
    <location>
        <begin position="729"/>
        <end position="864"/>
    </location>
</feature>
<dbReference type="Pfam" id="PF25151">
    <property type="entry name" value="TPR_Trm732_C"/>
    <property type="match status" value="1"/>
</dbReference>